<keyword evidence="1" id="KW-0812">Transmembrane</keyword>
<evidence type="ECO:0008006" key="4">
    <source>
        <dbReference type="Google" id="ProtNLM"/>
    </source>
</evidence>
<keyword evidence="1" id="KW-0472">Membrane</keyword>
<feature type="transmembrane region" description="Helical" evidence="1">
    <location>
        <begin position="12"/>
        <end position="34"/>
    </location>
</feature>
<sequence>MAEGGRGGLAAAGVVAVFVAPIFLVLGLAVIGRLGCRRGQRVRRATFPFTVDVVDGCGRRDVHHVAGVAQRMGAPDHPDSARHIVV</sequence>
<comment type="caution">
    <text evidence="2">The sequence shown here is derived from an EMBL/GenBank/DDBJ whole genome shotgun (WGS) entry which is preliminary data.</text>
</comment>
<evidence type="ECO:0000313" key="3">
    <source>
        <dbReference type="Proteomes" id="UP001157125"/>
    </source>
</evidence>
<name>A0ABQ6IIX0_9MICO</name>
<dbReference type="EMBL" id="BSUN01000002">
    <property type="protein sequence ID" value="GMA37868.1"/>
    <property type="molecule type" value="Genomic_DNA"/>
</dbReference>
<reference evidence="3" key="1">
    <citation type="journal article" date="2019" name="Int. J. Syst. Evol. Microbiol.">
        <title>The Global Catalogue of Microorganisms (GCM) 10K type strain sequencing project: providing services to taxonomists for standard genome sequencing and annotation.</title>
        <authorList>
            <consortium name="The Broad Institute Genomics Platform"/>
            <consortium name="The Broad Institute Genome Sequencing Center for Infectious Disease"/>
            <person name="Wu L."/>
            <person name="Ma J."/>
        </authorList>
    </citation>
    <scope>NUCLEOTIDE SEQUENCE [LARGE SCALE GENOMIC DNA]</scope>
    <source>
        <strain evidence="3">NBRC 112299</strain>
    </source>
</reference>
<keyword evidence="3" id="KW-1185">Reference proteome</keyword>
<protein>
    <recommendedName>
        <fullName evidence="4">Secreted protein</fullName>
    </recommendedName>
</protein>
<keyword evidence="1" id="KW-1133">Transmembrane helix</keyword>
<dbReference type="Proteomes" id="UP001157125">
    <property type="component" value="Unassembled WGS sequence"/>
</dbReference>
<dbReference type="RefSeq" id="WP_284329561.1">
    <property type="nucleotide sequence ID" value="NZ_BSUN01000002.1"/>
</dbReference>
<gene>
    <name evidence="2" type="ORF">GCM10025876_40720</name>
</gene>
<proteinExistence type="predicted"/>
<evidence type="ECO:0000256" key="1">
    <source>
        <dbReference type="SAM" id="Phobius"/>
    </source>
</evidence>
<accession>A0ABQ6IIX0</accession>
<evidence type="ECO:0000313" key="2">
    <source>
        <dbReference type="EMBL" id="GMA37868.1"/>
    </source>
</evidence>
<organism evidence="2 3">
    <name type="scientific">Demequina litorisediminis</name>
    <dbReference type="NCBI Taxonomy" id="1849022"/>
    <lineage>
        <taxon>Bacteria</taxon>
        <taxon>Bacillati</taxon>
        <taxon>Actinomycetota</taxon>
        <taxon>Actinomycetes</taxon>
        <taxon>Micrococcales</taxon>
        <taxon>Demequinaceae</taxon>
        <taxon>Demequina</taxon>
    </lineage>
</organism>